<gene>
    <name evidence="1" type="ORF">SMD44_p10004</name>
</gene>
<evidence type="ECO:0000313" key="1">
    <source>
        <dbReference type="EMBL" id="ATM24503.1"/>
    </source>
</evidence>
<sequence length="163" mass="17261">MPSAAGLRAFLHVEFLPPGLAGHVPCPVCEGRGVSGERVERPTVAGLAVLADVMCARCQGCGRDGHGDCPEEGVHGGGPPYDQGTRLASHDPAWDEVFDPHGVCGCHQGRGFYFHMVHRRAPGGAGWVMAVLRVPCACQMNRARVVTAAGSDIEVQPMWPKRG</sequence>
<dbReference type="Proteomes" id="UP000195880">
    <property type="component" value="Plasmid pMDJK44.1"/>
</dbReference>
<protein>
    <submittedName>
        <fullName evidence="1">Uncharacterized protein</fullName>
    </submittedName>
</protein>
<reference evidence="1 2" key="1">
    <citation type="submission" date="2017-10" db="EMBL/GenBank/DDBJ databases">
        <title>Streptomyces alboflavus Genome sequencing and assembly.</title>
        <authorList>
            <person name="Wang Y."/>
            <person name="Du B."/>
            <person name="Ding Y."/>
            <person name="Liu H."/>
            <person name="Hou Q."/>
            <person name="Liu K."/>
            <person name="Wang C."/>
            <person name="Yao L."/>
        </authorList>
    </citation>
    <scope>NUCLEOTIDE SEQUENCE [LARGE SCALE GENOMIC DNA]</scope>
    <source>
        <strain evidence="1 2">MDJK44</strain>
        <plasmid evidence="2">Plasmid pmdjk44.1</plasmid>
    </source>
</reference>
<keyword evidence="1" id="KW-0614">Plasmid</keyword>
<dbReference type="AlphaFoldDB" id="A0A291W3N7"/>
<dbReference type="EMBL" id="CP023976">
    <property type="protein sequence ID" value="ATM24503.1"/>
    <property type="molecule type" value="Genomic_DNA"/>
</dbReference>
<dbReference type="KEGG" id="salf:SMD44_p10004"/>
<keyword evidence="2" id="KW-1185">Reference proteome</keyword>
<name>A0A291W3N7_9ACTN</name>
<evidence type="ECO:0000313" key="2">
    <source>
        <dbReference type="Proteomes" id="UP000195880"/>
    </source>
</evidence>
<organism evidence="1 2">
    <name type="scientific">Streptomyces alboflavus</name>
    <dbReference type="NCBI Taxonomy" id="67267"/>
    <lineage>
        <taxon>Bacteria</taxon>
        <taxon>Bacillati</taxon>
        <taxon>Actinomycetota</taxon>
        <taxon>Actinomycetes</taxon>
        <taxon>Kitasatosporales</taxon>
        <taxon>Streptomycetaceae</taxon>
        <taxon>Streptomyces</taxon>
    </lineage>
</organism>
<geneLocation type="plasmid" evidence="2">
    <name>pmdjk44.1</name>
</geneLocation>
<proteinExistence type="predicted"/>
<accession>A0A291W3N7</accession>